<keyword evidence="5" id="KW-0966">Cell projection</keyword>
<dbReference type="Pfam" id="PF00700">
    <property type="entry name" value="Flagellin_C"/>
    <property type="match status" value="1"/>
</dbReference>
<comment type="subcellular location">
    <subcellularLocation>
        <location evidence="1">Bacterial flagellum</location>
    </subcellularLocation>
</comment>
<proteinExistence type="inferred from homology"/>
<protein>
    <submittedName>
        <fullName evidence="5">Flagellin FliC</fullName>
    </submittedName>
</protein>
<evidence type="ECO:0000313" key="6">
    <source>
        <dbReference type="Proteomes" id="UP000266302"/>
    </source>
</evidence>
<comment type="caution">
    <text evidence="5">The sequence shown here is derived from an EMBL/GenBank/DDBJ whole genome shotgun (WGS) entry which is preliminary data.</text>
</comment>
<dbReference type="Proteomes" id="UP000266302">
    <property type="component" value="Unassembled WGS sequence"/>
</dbReference>
<dbReference type="EMBL" id="QXJC01000009">
    <property type="protein sequence ID" value="RID97189.1"/>
    <property type="molecule type" value="Genomic_DNA"/>
</dbReference>
<evidence type="ECO:0000259" key="4">
    <source>
        <dbReference type="Pfam" id="PF00700"/>
    </source>
</evidence>
<dbReference type="GO" id="GO:0005198">
    <property type="term" value="F:structural molecule activity"/>
    <property type="evidence" value="ECO:0007669"/>
    <property type="project" value="InterPro"/>
</dbReference>
<reference evidence="5 6" key="1">
    <citation type="submission" date="2018-09" db="EMBL/GenBank/DDBJ databases">
        <title>Draft genome of Simplicispira sp. NY-02.</title>
        <authorList>
            <person name="Im W.T."/>
        </authorList>
    </citation>
    <scope>NUCLEOTIDE SEQUENCE [LARGE SCALE GENOMIC DNA]</scope>
    <source>
        <strain evidence="5 6">NY-02</strain>
    </source>
</reference>
<accession>A0A398C2F3</accession>
<dbReference type="PANTHER" id="PTHR42792">
    <property type="entry name" value="FLAGELLIN"/>
    <property type="match status" value="1"/>
</dbReference>
<feature type="non-terminal residue" evidence="5">
    <location>
        <position position="1"/>
    </location>
</feature>
<name>A0A398C2F3_9BURK</name>
<feature type="domain" description="Flagellin C-terminal" evidence="4">
    <location>
        <begin position="1"/>
        <end position="38"/>
    </location>
</feature>
<sequence length="39" mass="4127">ADFAAETANLSRSQILQQAGTAMVAQANQLPQSVLKLLQ</sequence>
<keyword evidence="5" id="KW-0969">Cilium</keyword>
<dbReference type="AlphaFoldDB" id="A0A398C2F3"/>
<gene>
    <name evidence="5" type="ORF">D3F03_15120</name>
</gene>
<keyword evidence="6" id="KW-1185">Reference proteome</keyword>
<dbReference type="InterPro" id="IPR046358">
    <property type="entry name" value="Flagellin_C"/>
</dbReference>
<evidence type="ECO:0000256" key="2">
    <source>
        <dbReference type="ARBA" id="ARBA00005709"/>
    </source>
</evidence>
<keyword evidence="5" id="KW-0282">Flagellum</keyword>
<dbReference type="PANTHER" id="PTHR42792:SF2">
    <property type="entry name" value="FLAGELLIN"/>
    <property type="match status" value="1"/>
</dbReference>
<keyword evidence="3" id="KW-0975">Bacterial flagellum</keyword>
<comment type="similarity">
    <text evidence="2">Belongs to the bacterial flagellin family.</text>
</comment>
<evidence type="ECO:0000313" key="5">
    <source>
        <dbReference type="EMBL" id="RID97189.1"/>
    </source>
</evidence>
<dbReference type="GO" id="GO:0009288">
    <property type="term" value="C:bacterial-type flagellum"/>
    <property type="evidence" value="ECO:0007669"/>
    <property type="project" value="UniProtKB-SubCell"/>
</dbReference>
<dbReference type="SUPFAM" id="SSF64518">
    <property type="entry name" value="Phase 1 flagellin"/>
    <property type="match status" value="1"/>
</dbReference>
<evidence type="ECO:0000256" key="1">
    <source>
        <dbReference type="ARBA" id="ARBA00004365"/>
    </source>
</evidence>
<dbReference type="InterPro" id="IPR042187">
    <property type="entry name" value="Flagellin_C_sub2"/>
</dbReference>
<dbReference type="Gene3D" id="6.10.10.10">
    <property type="entry name" value="Flagellar export chaperone, C-terminal domain"/>
    <property type="match status" value="1"/>
</dbReference>
<dbReference type="InterPro" id="IPR001492">
    <property type="entry name" value="Flagellin"/>
</dbReference>
<dbReference type="RefSeq" id="WP_281271436.1">
    <property type="nucleotide sequence ID" value="NZ_QXJC01000009.1"/>
</dbReference>
<organism evidence="5 6">
    <name type="scientific">Simplicispira hankyongi</name>
    <dbReference type="NCBI Taxonomy" id="2315688"/>
    <lineage>
        <taxon>Bacteria</taxon>
        <taxon>Pseudomonadati</taxon>
        <taxon>Pseudomonadota</taxon>
        <taxon>Betaproteobacteria</taxon>
        <taxon>Burkholderiales</taxon>
        <taxon>Comamonadaceae</taxon>
        <taxon>Simplicispira</taxon>
    </lineage>
</organism>
<evidence type="ECO:0000256" key="3">
    <source>
        <dbReference type="ARBA" id="ARBA00023143"/>
    </source>
</evidence>